<gene>
    <name evidence="1" type="ORF">HLUCCA11_10620</name>
</gene>
<sequence length="48" mass="5049">MALLGLLHSVGFSLLGSLNVEVSSAEFSAIEFSATGFSLARFPLRAFS</sequence>
<proteinExistence type="predicted"/>
<dbReference type="STRING" id="1666911.HLUCCA11_10620"/>
<organism evidence="1 2">
    <name type="scientific">Phormidesmis priestleyi Ana</name>
    <dbReference type="NCBI Taxonomy" id="1666911"/>
    <lineage>
        <taxon>Bacteria</taxon>
        <taxon>Bacillati</taxon>
        <taxon>Cyanobacteriota</taxon>
        <taxon>Cyanophyceae</taxon>
        <taxon>Leptolyngbyales</taxon>
        <taxon>Leptolyngbyaceae</taxon>
        <taxon>Phormidesmis</taxon>
    </lineage>
</organism>
<evidence type="ECO:0000313" key="2">
    <source>
        <dbReference type="Proteomes" id="UP000050465"/>
    </source>
</evidence>
<dbReference type="AlphaFoldDB" id="A0A0P7YYR9"/>
<evidence type="ECO:0000313" key="1">
    <source>
        <dbReference type="EMBL" id="KPQ35407.1"/>
    </source>
</evidence>
<comment type="caution">
    <text evidence="1">The sequence shown here is derived from an EMBL/GenBank/DDBJ whole genome shotgun (WGS) entry which is preliminary data.</text>
</comment>
<dbReference type="EMBL" id="LJZR01000012">
    <property type="protein sequence ID" value="KPQ35407.1"/>
    <property type="molecule type" value="Genomic_DNA"/>
</dbReference>
<protein>
    <submittedName>
        <fullName evidence="1">Uncharacterized protein</fullName>
    </submittedName>
</protein>
<accession>A0A0P7YYR9</accession>
<reference evidence="1 2" key="1">
    <citation type="submission" date="2015-09" db="EMBL/GenBank/DDBJ databases">
        <title>Identification and resolution of microdiversity through metagenomic sequencing of parallel consortia.</title>
        <authorList>
            <person name="Nelson W.C."/>
            <person name="Romine M.F."/>
            <person name="Lindemann S.R."/>
        </authorList>
    </citation>
    <scope>NUCLEOTIDE SEQUENCE [LARGE SCALE GENOMIC DNA]</scope>
    <source>
        <strain evidence="1">Ana</strain>
    </source>
</reference>
<name>A0A0P7YYR9_9CYAN</name>
<dbReference type="Proteomes" id="UP000050465">
    <property type="component" value="Unassembled WGS sequence"/>
</dbReference>